<gene>
    <name evidence="8" type="ORF">KIH39_15470</name>
</gene>
<dbReference type="InterPro" id="IPR011010">
    <property type="entry name" value="DNA_brk_join_enz"/>
</dbReference>
<evidence type="ECO:0000256" key="2">
    <source>
        <dbReference type="ARBA" id="ARBA00022908"/>
    </source>
</evidence>
<organism evidence="8 9">
    <name type="scientific">Telmatocola sphagniphila</name>
    <dbReference type="NCBI Taxonomy" id="1123043"/>
    <lineage>
        <taxon>Bacteria</taxon>
        <taxon>Pseudomonadati</taxon>
        <taxon>Planctomycetota</taxon>
        <taxon>Planctomycetia</taxon>
        <taxon>Gemmatales</taxon>
        <taxon>Gemmataceae</taxon>
    </lineage>
</organism>
<dbReference type="Proteomes" id="UP000676194">
    <property type="component" value="Chromosome"/>
</dbReference>
<dbReference type="Gene3D" id="1.10.150.130">
    <property type="match status" value="1"/>
</dbReference>
<evidence type="ECO:0000256" key="1">
    <source>
        <dbReference type="ARBA" id="ARBA00008857"/>
    </source>
</evidence>
<evidence type="ECO:0000259" key="7">
    <source>
        <dbReference type="PROSITE" id="PS51900"/>
    </source>
</evidence>
<dbReference type="GO" id="GO:0006310">
    <property type="term" value="P:DNA recombination"/>
    <property type="evidence" value="ECO:0007669"/>
    <property type="project" value="UniProtKB-KW"/>
</dbReference>
<evidence type="ECO:0000256" key="5">
    <source>
        <dbReference type="PROSITE-ProRule" id="PRU01248"/>
    </source>
</evidence>
<dbReference type="InterPro" id="IPR013762">
    <property type="entry name" value="Integrase-like_cat_sf"/>
</dbReference>
<dbReference type="Pfam" id="PF00589">
    <property type="entry name" value="Phage_integrase"/>
    <property type="match status" value="1"/>
</dbReference>
<dbReference type="GO" id="GO:0015074">
    <property type="term" value="P:DNA integration"/>
    <property type="evidence" value="ECO:0007669"/>
    <property type="project" value="UniProtKB-KW"/>
</dbReference>
<dbReference type="InterPro" id="IPR010998">
    <property type="entry name" value="Integrase_recombinase_N"/>
</dbReference>
<dbReference type="PANTHER" id="PTHR30349:SF41">
    <property type="entry name" value="INTEGRASE_RECOMBINASE PROTEIN MJ0367-RELATED"/>
    <property type="match status" value="1"/>
</dbReference>
<dbReference type="Gene3D" id="1.10.443.10">
    <property type="entry name" value="Intergrase catalytic core"/>
    <property type="match status" value="1"/>
</dbReference>
<dbReference type="EMBL" id="CP074694">
    <property type="protein sequence ID" value="QVL30252.1"/>
    <property type="molecule type" value="Genomic_DNA"/>
</dbReference>
<dbReference type="KEGG" id="tsph:KIH39_15470"/>
<reference evidence="8" key="1">
    <citation type="submission" date="2021-05" db="EMBL/GenBank/DDBJ databases">
        <title>Complete genome sequence of the cellulolytic planctomycete Telmatocola sphagniphila SP2T and characterization of the first cellulase from planctomycetes.</title>
        <authorList>
            <person name="Rakitin A.L."/>
            <person name="Beletsky A.V."/>
            <person name="Naumoff D.G."/>
            <person name="Kulichevskaya I.S."/>
            <person name="Mardanov A.V."/>
            <person name="Ravin N.V."/>
            <person name="Dedysh S.N."/>
        </authorList>
    </citation>
    <scope>NUCLEOTIDE SEQUENCE</scope>
    <source>
        <strain evidence="8">SP2T</strain>
    </source>
</reference>
<dbReference type="GO" id="GO:0003677">
    <property type="term" value="F:DNA binding"/>
    <property type="evidence" value="ECO:0007669"/>
    <property type="project" value="UniProtKB-UniRule"/>
</dbReference>
<comment type="similarity">
    <text evidence="1">Belongs to the 'phage' integrase family.</text>
</comment>
<dbReference type="PROSITE" id="PS51898">
    <property type="entry name" value="TYR_RECOMBINASE"/>
    <property type="match status" value="1"/>
</dbReference>
<keyword evidence="2" id="KW-0229">DNA integration</keyword>
<dbReference type="SUPFAM" id="SSF56349">
    <property type="entry name" value="DNA breaking-rejoining enzymes"/>
    <property type="match status" value="1"/>
</dbReference>
<accession>A0A8E6B1U6</accession>
<keyword evidence="4" id="KW-0233">DNA recombination</keyword>
<keyword evidence="3 5" id="KW-0238">DNA-binding</keyword>
<dbReference type="RefSeq" id="WP_213494129.1">
    <property type="nucleotide sequence ID" value="NZ_CP074694.1"/>
</dbReference>
<proteinExistence type="inferred from homology"/>
<feature type="domain" description="Tyr recombinase" evidence="6">
    <location>
        <begin position="191"/>
        <end position="432"/>
    </location>
</feature>
<dbReference type="InterPro" id="IPR044068">
    <property type="entry name" value="CB"/>
</dbReference>
<dbReference type="PANTHER" id="PTHR30349">
    <property type="entry name" value="PHAGE INTEGRASE-RELATED"/>
    <property type="match status" value="1"/>
</dbReference>
<dbReference type="AlphaFoldDB" id="A0A8E6B1U6"/>
<evidence type="ECO:0000313" key="8">
    <source>
        <dbReference type="EMBL" id="QVL30252.1"/>
    </source>
</evidence>
<evidence type="ECO:0000313" key="9">
    <source>
        <dbReference type="Proteomes" id="UP000676194"/>
    </source>
</evidence>
<feature type="domain" description="Core-binding (CB)" evidence="7">
    <location>
        <begin position="65"/>
        <end position="164"/>
    </location>
</feature>
<evidence type="ECO:0000256" key="3">
    <source>
        <dbReference type="ARBA" id="ARBA00023125"/>
    </source>
</evidence>
<dbReference type="InterPro" id="IPR050090">
    <property type="entry name" value="Tyrosine_recombinase_XerCD"/>
</dbReference>
<protein>
    <submittedName>
        <fullName evidence="8">Tyrosine-type recombinase/integrase</fullName>
    </submittedName>
</protein>
<keyword evidence="9" id="KW-1185">Reference proteome</keyword>
<sequence>MSNEFRIGKVRGYRRGKIWYLCYNEQGRRHRPRVGPDRNAARQLASQINSQLDVGAPAALSFESITIEKARQQWLEHHEQVSRSSINTIHRYRTATDHLLRFLDLKPVRTIAQFTPSHAAEFVAYLRSIRVSPNGHERTIKRPLLDGGLIYVLETCRTLFSYAKKRRYLSPYAENPFQVLNIDRIPIEEFRPIELFKPEEERVFLQQCDEWQFPIFLTLMLTGMRPGEMCHLLVPEDIDLEKGSLRIRNKPRLGWQIKTRNERDIPLVPELVEVLKLHVSRYPSGPLFRRSTWNSGPRNLVTASQAMIERELNLRMVREELRAKRALERIEKLRIARALWNEMGALQEDRLRIEFTHVTQAIGLSHQSAPKVLRHMFATTLQEGRVDPIIRNLLMGHSISSDRNSSHGLGMTAVYTHTQAGTIREQLTEAMQRREAIKVAREWLRIQATN</sequence>
<evidence type="ECO:0000256" key="4">
    <source>
        <dbReference type="ARBA" id="ARBA00023172"/>
    </source>
</evidence>
<dbReference type="PROSITE" id="PS51900">
    <property type="entry name" value="CB"/>
    <property type="match status" value="1"/>
</dbReference>
<name>A0A8E6B1U6_9BACT</name>
<evidence type="ECO:0000259" key="6">
    <source>
        <dbReference type="PROSITE" id="PS51898"/>
    </source>
</evidence>
<dbReference type="InterPro" id="IPR002104">
    <property type="entry name" value="Integrase_catalytic"/>
</dbReference>